<dbReference type="Gene3D" id="1.20.1510.10">
    <property type="entry name" value="Cation efflux protein transmembrane domain"/>
    <property type="match status" value="1"/>
</dbReference>
<dbReference type="AlphaFoldDB" id="A0A9P0GV28"/>
<keyword evidence="9" id="KW-0406">Ion transport</keyword>
<evidence type="ECO:0008006" key="18">
    <source>
        <dbReference type="Google" id="ProtNLM"/>
    </source>
</evidence>
<organism evidence="16 17">
    <name type="scientific">Phaedon cochleariae</name>
    <name type="common">Mustard beetle</name>
    <dbReference type="NCBI Taxonomy" id="80249"/>
    <lineage>
        <taxon>Eukaryota</taxon>
        <taxon>Metazoa</taxon>
        <taxon>Ecdysozoa</taxon>
        <taxon>Arthropoda</taxon>
        <taxon>Hexapoda</taxon>
        <taxon>Insecta</taxon>
        <taxon>Pterygota</taxon>
        <taxon>Neoptera</taxon>
        <taxon>Endopterygota</taxon>
        <taxon>Coleoptera</taxon>
        <taxon>Polyphaga</taxon>
        <taxon>Cucujiformia</taxon>
        <taxon>Chrysomeloidea</taxon>
        <taxon>Chrysomelidae</taxon>
        <taxon>Chrysomelinae</taxon>
        <taxon>Chrysomelini</taxon>
        <taxon>Phaedon</taxon>
    </lineage>
</organism>
<keyword evidence="4 13" id="KW-0812">Transmembrane</keyword>
<sequence length="409" mass="44748">MDKCEHYFGASDENLFLDDEYGCIKCRNSTWTNGQTGLSFKWGHSGSYFGAEDRALISTVPENPNEHLEDSPLLINLSQNDIYRESTETDFHCHDTLGASEDVTAWKKLCAAAAFCFMFMMAELIGGYLAGSLAIMTDAAHLFSDFIGFLISLLAIWVGRKPPSKNMTFGYYRAEVLGALLSVLTIWLLAAIFSTLAINRLYNDDYEIEANTMIIIASLGLLVNIIMGGILHGVCHTHSHSMSPPAHGAENINVRAAAVHVLGDLLQSVGVLVAALIIKFNPNAKMADPVCTLGFSLLVVCTTVKVAKDSVWFLIEGSPVDSWVLKGEIRKMAGVKHVHSLHAWALAPGKNAVAVHLAVDQYCDRDLLLKKAASVIQDHIPLVSCTVQIEAYNQELISSCRTCQSVQIR</sequence>
<reference evidence="16" key="1">
    <citation type="submission" date="2022-01" db="EMBL/GenBank/DDBJ databases">
        <authorList>
            <person name="King R."/>
        </authorList>
    </citation>
    <scope>NUCLEOTIDE SEQUENCE</scope>
</reference>
<dbReference type="InterPro" id="IPR002524">
    <property type="entry name" value="Cation_efflux"/>
</dbReference>
<keyword evidence="8 13" id="KW-1133">Transmembrane helix</keyword>
<dbReference type="SUPFAM" id="SSF161111">
    <property type="entry name" value="Cation efflux protein transmembrane domain-like"/>
    <property type="match status" value="1"/>
</dbReference>
<evidence type="ECO:0000256" key="10">
    <source>
        <dbReference type="ARBA" id="ARBA00023136"/>
    </source>
</evidence>
<feature type="transmembrane region" description="Helical" evidence="13">
    <location>
        <begin position="142"/>
        <end position="159"/>
    </location>
</feature>
<dbReference type="InterPro" id="IPR027469">
    <property type="entry name" value="Cation_efflux_TMD_sf"/>
</dbReference>
<evidence type="ECO:0000256" key="3">
    <source>
        <dbReference type="ARBA" id="ARBA00022448"/>
    </source>
</evidence>
<evidence type="ECO:0000256" key="7">
    <source>
        <dbReference type="ARBA" id="ARBA00022906"/>
    </source>
</evidence>
<dbReference type="InterPro" id="IPR050681">
    <property type="entry name" value="CDF/SLC30A"/>
</dbReference>
<dbReference type="GO" id="GO:0010043">
    <property type="term" value="P:response to zinc ion"/>
    <property type="evidence" value="ECO:0007669"/>
    <property type="project" value="TreeGrafter"/>
</dbReference>
<keyword evidence="7" id="KW-0864">Zinc transport</keyword>
<dbReference type="EMBL" id="OU896711">
    <property type="protein sequence ID" value="CAH1169906.1"/>
    <property type="molecule type" value="Genomic_DNA"/>
</dbReference>
<evidence type="ECO:0000256" key="6">
    <source>
        <dbReference type="ARBA" id="ARBA00022833"/>
    </source>
</evidence>
<feature type="transmembrane region" description="Helical" evidence="13">
    <location>
        <begin position="213"/>
        <end position="235"/>
    </location>
</feature>
<dbReference type="FunFam" id="1.20.1510.10:FF:000002">
    <property type="entry name" value="zinc transporter 3 isoform X1"/>
    <property type="match status" value="1"/>
</dbReference>
<keyword evidence="3" id="KW-0813">Transport</keyword>
<keyword evidence="6" id="KW-0862">Zinc</keyword>
<dbReference type="SUPFAM" id="SSF160240">
    <property type="entry name" value="Cation efflux protein cytoplasmic domain-like"/>
    <property type="match status" value="1"/>
</dbReference>
<evidence type="ECO:0000256" key="11">
    <source>
        <dbReference type="ARBA" id="ARBA00023329"/>
    </source>
</evidence>
<evidence type="ECO:0000256" key="13">
    <source>
        <dbReference type="SAM" id="Phobius"/>
    </source>
</evidence>
<accession>A0A9P0GV28</accession>
<dbReference type="OrthoDB" id="9944568at2759"/>
<evidence type="ECO:0000256" key="5">
    <source>
        <dbReference type="ARBA" id="ARBA00022723"/>
    </source>
</evidence>
<evidence type="ECO:0000256" key="4">
    <source>
        <dbReference type="ARBA" id="ARBA00022692"/>
    </source>
</evidence>
<gene>
    <name evidence="16" type="ORF">PHAECO_LOCUS9096</name>
</gene>
<feature type="transmembrane region" description="Helical" evidence="13">
    <location>
        <begin position="256"/>
        <end position="278"/>
    </location>
</feature>
<proteinExistence type="inferred from homology"/>
<evidence type="ECO:0000256" key="2">
    <source>
        <dbReference type="ARBA" id="ARBA00008873"/>
    </source>
</evidence>
<dbReference type="InterPro" id="IPR036837">
    <property type="entry name" value="Cation_efflux_CTD_sf"/>
</dbReference>
<dbReference type="NCBIfam" id="TIGR01297">
    <property type="entry name" value="CDF"/>
    <property type="match status" value="1"/>
</dbReference>
<dbReference type="GO" id="GO:0005886">
    <property type="term" value="C:plasma membrane"/>
    <property type="evidence" value="ECO:0007669"/>
    <property type="project" value="TreeGrafter"/>
</dbReference>
<dbReference type="InterPro" id="IPR027470">
    <property type="entry name" value="Cation_efflux_CTD"/>
</dbReference>
<protein>
    <recommendedName>
        <fullName evidence="18">Zinc transporter 2</fullName>
    </recommendedName>
</protein>
<dbReference type="Pfam" id="PF16916">
    <property type="entry name" value="ZT_dimer"/>
    <property type="match status" value="1"/>
</dbReference>
<dbReference type="GO" id="GO:0030658">
    <property type="term" value="C:transport vesicle membrane"/>
    <property type="evidence" value="ECO:0007669"/>
    <property type="project" value="UniProtKB-SubCell"/>
</dbReference>
<feature type="domain" description="Cation efflux protein transmembrane" evidence="14">
    <location>
        <begin position="111"/>
        <end position="311"/>
    </location>
</feature>
<dbReference type="GO" id="GO:0005385">
    <property type="term" value="F:zinc ion transmembrane transporter activity"/>
    <property type="evidence" value="ECO:0007669"/>
    <property type="project" value="TreeGrafter"/>
</dbReference>
<keyword evidence="10 13" id="KW-0472">Membrane</keyword>
<dbReference type="PANTHER" id="PTHR11562">
    <property type="entry name" value="CATION EFFLUX PROTEIN/ ZINC TRANSPORTER"/>
    <property type="match status" value="1"/>
</dbReference>
<comment type="catalytic activity">
    <reaction evidence="12">
        <text>Zn(2+)(in) + 2 H(+)(out) = Zn(2+)(out) + 2 H(+)(in)</text>
        <dbReference type="Rhea" id="RHEA:72627"/>
        <dbReference type="ChEBI" id="CHEBI:15378"/>
        <dbReference type="ChEBI" id="CHEBI:29105"/>
    </reaction>
</comment>
<dbReference type="Proteomes" id="UP001153737">
    <property type="component" value="Chromosome 5"/>
</dbReference>
<comment type="subcellular location">
    <subcellularLocation>
        <location evidence="1">Cytoplasmic vesicle</location>
        <location evidence="1">Secretory vesicle membrane</location>
        <topology evidence="1">Multi-pass membrane protein</topology>
    </subcellularLocation>
</comment>
<evidence type="ECO:0000259" key="14">
    <source>
        <dbReference type="Pfam" id="PF01545"/>
    </source>
</evidence>
<dbReference type="InterPro" id="IPR058533">
    <property type="entry name" value="Cation_efflux_TM"/>
</dbReference>
<evidence type="ECO:0000256" key="1">
    <source>
        <dbReference type="ARBA" id="ARBA00004638"/>
    </source>
</evidence>
<dbReference type="Pfam" id="PF01545">
    <property type="entry name" value="Cation_efflux"/>
    <property type="match status" value="1"/>
</dbReference>
<reference evidence="16" key="2">
    <citation type="submission" date="2022-10" db="EMBL/GenBank/DDBJ databases">
        <authorList>
            <consortium name="ENA_rothamsted_submissions"/>
            <consortium name="culmorum"/>
            <person name="King R."/>
        </authorList>
    </citation>
    <scope>NUCLEOTIDE SEQUENCE</scope>
</reference>
<comment type="similarity">
    <text evidence="2">Belongs to the cation diffusion facilitator (CDF) transporter (TC 2.A.4) family. SLC30A subfamily.</text>
</comment>
<feature type="domain" description="Cation efflux protein cytoplasmic" evidence="15">
    <location>
        <begin position="328"/>
        <end position="392"/>
    </location>
</feature>
<keyword evidence="17" id="KW-1185">Reference proteome</keyword>
<evidence type="ECO:0000313" key="16">
    <source>
        <dbReference type="EMBL" id="CAH1169906.1"/>
    </source>
</evidence>
<dbReference type="PANTHER" id="PTHR11562:SF17">
    <property type="entry name" value="RE54080P-RELATED"/>
    <property type="match status" value="1"/>
</dbReference>
<dbReference type="GO" id="GO:0046872">
    <property type="term" value="F:metal ion binding"/>
    <property type="evidence" value="ECO:0007669"/>
    <property type="project" value="UniProtKB-KW"/>
</dbReference>
<feature type="transmembrane region" description="Helical" evidence="13">
    <location>
        <begin position="109"/>
        <end position="130"/>
    </location>
</feature>
<evidence type="ECO:0000256" key="8">
    <source>
        <dbReference type="ARBA" id="ARBA00022989"/>
    </source>
</evidence>
<evidence type="ECO:0000256" key="12">
    <source>
        <dbReference type="ARBA" id="ARBA00048349"/>
    </source>
</evidence>
<evidence type="ECO:0000256" key="9">
    <source>
        <dbReference type="ARBA" id="ARBA00023065"/>
    </source>
</evidence>
<name>A0A9P0GV28_PHACE</name>
<feature type="transmembrane region" description="Helical" evidence="13">
    <location>
        <begin position="171"/>
        <end position="193"/>
    </location>
</feature>
<evidence type="ECO:0000259" key="15">
    <source>
        <dbReference type="Pfam" id="PF16916"/>
    </source>
</evidence>
<keyword evidence="5" id="KW-0479">Metal-binding</keyword>
<evidence type="ECO:0000313" key="17">
    <source>
        <dbReference type="Proteomes" id="UP001153737"/>
    </source>
</evidence>
<keyword evidence="11" id="KW-0968">Cytoplasmic vesicle</keyword>